<organism evidence="1 2">
    <name type="scientific">Geodia barretti</name>
    <name type="common">Barrett's horny sponge</name>
    <dbReference type="NCBI Taxonomy" id="519541"/>
    <lineage>
        <taxon>Eukaryota</taxon>
        <taxon>Metazoa</taxon>
        <taxon>Porifera</taxon>
        <taxon>Demospongiae</taxon>
        <taxon>Heteroscleromorpha</taxon>
        <taxon>Tetractinellida</taxon>
        <taxon>Astrophorina</taxon>
        <taxon>Geodiidae</taxon>
        <taxon>Geodia</taxon>
    </lineage>
</organism>
<dbReference type="AlphaFoldDB" id="A0AA35SIE7"/>
<protein>
    <submittedName>
        <fullName evidence="1">Uncharacterized protein</fullName>
    </submittedName>
</protein>
<sequence>MHLIQQELDQVAHEWNTHTIRSSKHCFVPAGVPNELYFLPEVYTMFDANSSHVSNPIYNVCAGTSNYVCAVSHHDVHVCRDYAEEPDPPASLTLEFLQAVNELMVHRGLLFPDSIRDAMLLYAELVSLLDDY</sequence>
<gene>
    <name evidence="1" type="ORF">GBAR_LOCUS16849</name>
</gene>
<dbReference type="Proteomes" id="UP001174909">
    <property type="component" value="Unassembled WGS sequence"/>
</dbReference>
<evidence type="ECO:0000313" key="1">
    <source>
        <dbReference type="EMBL" id="CAI8029707.1"/>
    </source>
</evidence>
<keyword evidence="2" id="KW-1185">Reference proteome</keyword>
<accession>A0AA35SIE7</accession>
<evidence type="ECO:0000313" key="2">
    <source>
        <dbReference type="Proteomes" id="UP001174909"/>
    </source>
</evidence>
<comment type="caution">
    <text evidence="1">The sequence shown here is derived from an EMBL/GenBank/DDBJ whole genome shotgun (WGS) entry which is preliminary data.</text>
</comment>
<reference evidence="1" key="1">
    <citation type="submission" date="2023-03" db="EMBL/GenBank/DDBJ databases">
        <authorList>
            <person name="Steffen K."/>
            <person name="Cardenas P."/>
        </authorList>
    </citation>
    <scope>NUCLEOTIDE SEQUENCE</scope>
</reference>
<dbReference type="EMBL" id="CASHTH010002428">
    <property type="protein sequence ID" value="CAI8029707.1"/>
    <property type="molecule type" value="Genomic_DNA"/>
</dbReference>
<proteinExistence type="predicted"/>
<name>A0AA35SIE7_GEOBA</name>